<dbReference type="KEGG" id="aten:116306365"/>
<organism evidence="10 11">
    <name type="scientific">Actinia tenebrosa</name>
    <name type="common">Australian red waratah sea anemone</name>
    <dbReference type="NCBI Taxonomy" id="6105"/>
    <lineage>
        <taxon>Eukaryota</taxon>
        <taxon>Metazoa</taxon>
        <taxon>Cnidaria</taxon>
        <taxon>Anthozoa</taxon>
        <taxon>Hexacorallia</taxon>
        <taxon>Actiniaria</taxon>
        <taxon>Actiniidae</taxon>
        <taxon>Actinia</taxon>
    </lineage>
</organism>
<dbReference type="InterPro" id="IPR038765">
    <property type="entry name" value="Papain-like_cys_pep_sf"/>
</dbReference>
<dbReference type="InterPro" id="IPR000668">
    <property type="entry name" value="Peptidase_C1A_C"/>
</dbReference>
<dbReference type="AlphaFoldDB" id="A0A6P8IYM5"/>
<dbReference type="Gene3D" id="3.90.70.10">
    <property type="entry name" value="Cysteine proteinases"/>
    <property type="match status" value="1"/>
</dbReference>
<keyword evidence="10" id="KW-1185">Reference proteome</keyword>
<accession>A0A6P8IYM5</accession>
<dbReference type="InterPro" id="IPR025661">
    <property type="entry name" value="Pept_asp_AS"/>
</dbReference>
<dbReference type="InterPro" id="IPR013201">
    <property type="entry name" value="Prot_inhib_I29"/>
</dbReference>
<sequence>MMAMEPFYRLELAVLLLIYYSLVSVVIAEPVDEKVISNQTRNEEISLLFKQYVIRHNKTYLNDPNEYYKRQEIFKQSLARQFKLNQRGKELNGSAVYGVNKFSDWTLQEFKEFLRMGYRKPSQIIAMNTNSECLAEAPNLQLPPHWDWKISGKVTAVKNQGKCGSCWAFTAVENIESQWAIKHGTLKELSVQELISCGAGSGCSGGNTCNALKWLKDHDYTVAPESEFPYQDKETTCIDKAKHSKEGVRISEYCCYETANETNFMQPIVAFIGPMAVNVDATLWHDYLGGIIQYHCTDTDINHAVQITGYDETGEVPYWIVRNSWGADFGDKGYLYIKIGKNLCGLAGDPSYVTVP</sequence>
<keyword evidence="5" id="KW-0865">Zymogen</keyword>
<dbReference type="PROSITE" id="PS00139">
    <property type="entry name" value="THIOL_PROTEASE_CYS"/>
    <property type="match status" value="1"/>
</dbReference>
<feature type="signal peptide" evidence="7">
    <location>
        <begin position="1"/>
        <end position="28"/>
    </location>
</feature>
<dbReference type="RefSeq" id="XP_031572272.1">
    <property type="nucleotide sequence ID" value="XM_031716412.1"/>
</dbReference>
<evidence type="ECO:0000256" key="7">
    <source>
        <dbReference type="SAM" id="SignalP"/>
    </source>
</evidence>
<gene>
    <name evidence="11" type="primary">LOC116306365</name>
</gene>
<dbReference type="GO" id="GO:0008234">
    <property type="term" value="F:cysteine-type peptidase activity"/>
    <property type="evidence" value="ECO:0007669"/>
    <property type="project" value="UniProtKB-KW"/>
</dbReference>
<keyword evidence="6" id="KW-1015">Disulfide bond</keyword>
<reference evidence="11" key="1">
    <citation type="submission" date="2025-08" db="UniProtKB">
        <authorList>
            <consortium name="RefSeq"/>
        </authorList>
    </citation>
    <scope>IDENTIFICATION</scope>
    <source>
        <tissue evidence="11">Tentacle</tissue>
    </source>
</reference>
<evidence type="ECO:0000259" key="8">
    <source>
        <dbReference type="SMART" id="SM00645"/>
    </source>
</evidence>
<evidence type="ECO:0000256" key="3">
    <source>
        <dbReference type="ARBA" id="ARBA00022801"/>
    </source>
</evidence>
<dbReference type="Pfam" id="PF00112">
    <property type="entry name" value="Peptidase_C1"/>
    <property type="match status" value="1"/>
</dbReference>
<protein>
    <submittedName>
        <fullName evidence="11">Cathepsin O-like</fullName>
    </submittedName>
</protein>
<dbReference type="GeneID" id="116306365"/>
<keyword evidence="3" id="KW-0378">Hydrolase</keyword>
<comment type="similarity">
    <text evidence="1">Belongs to the peptidase C1 family.</text>
</comment>
<keyword evidence="7" id="KW-0732">Signal</keyword>
<dbReference type="InterPro" id="IPR025660">
    <property type="entry name" value="Pept_his_AS"/>
</dbReference>
<dbReference type="InterPro" id="IPR013128">
    <property type="entry name" value="Peptidase_C1A"/>
</dbReference>
<feature type="chain" id="PRO_5028191025" evidence="7">
    <location>
        <begin position="29"/>
        <end position="356"/>
    </location>
</feature>
<keyword evidence="4" id="KW-0788">Thiol protease</keyword>
<evidence type="ECO:0000256" key="4">
    <source>
        <dbReference type="ARBA" id="ARBA00022807"/>
    </source>
</evidence>
<dbReference type="PRINTS" id="PR00705">
    <property type="entry name" value="PAPAIN"/>
</dbReference>
<dbReference type="Proteomes" id="UP000515163">
    <property type="component" value="Unplaced"/>
</dbReference>
<dbReference type="GO" id="GO:0006508">
    <property type="term" value="P:proteolysis"/>
    <property type="evidence" value="ECO:0007669"/>
    <property type="project" value="UniProtKB-KW"/>
</dbReference>
<keyword evidence="2" id="KW-0645">Protease</keyword>
<dbReference type="InParanoid" id="A0A6P8IYM5"/>
<dbReference type="PROSITE" id="PS00640">
    <property type="entry name" value="THIOL_PROTEASE_ASN"/>
    <property type="match status" value="1"/>
</dbReference>
<dbReference type="SMART" id="SM00848">
    <property type="entry name" value="Inhibitor_I29"/>
    <property type="match status" value="1"/>
</dbReference>
<feature type="domain" description="Cathepsin propeptide inhibitor" evidence="9">
    <location>
        <begin position="49"/>
        <end position="110"/>
    </location>
</feature>
<feature type="domain" description="Peptidase C1A papain C-terminal" evidence="8">
    <location>
        <begin position="142"/>
        <end position="354"/>
    </location>
</feature>
<proteinExistence type="inferred from homology"/>
<dbReference type="InterPro" id="IPR000169">
    <property type="entry name" value="Pept_cys_AS"/>
</dbReference>
<dbReference type="SMART" id="SM00645">
    <property type="entry name" value="Pept_C1"/>
    <property type="match status" value="1"/>
</dbReference>
<dbReference type="FunCoup" id="A0A6P8IYM5">
    <property type="interactions" value="179"/>
</dbReference>
<name>A0A6P8IYM5_ACTTE</name>
<evidence type="ECO:0000256" key="1">
    <source>
        <dbReference type="ARBA" id="ARBA00008455"/>
    </source>
</evidence>
<evidence type="ECO:0000313" key="11">
    <source>
        <dbReference type="RefSeq" id="XP_031572272.1"/>
    </source>
</evidence>
<dbReference type="PROSITE" id="PS00639">
    <property type="entry name" value="THIOL_PROTEASE_HIS"/>
    <property type="match status" value="1"/>
</dbReference>
<dbReference type="SUPFAM" id="SSF54001">
    <property type="entry name" value="Cysteine proteinases"/>
    <property type="match status" value="1"/>
</dbReference>
<evidence type="ECO:0000256" key="6">
    <source>
        <dbReference type="ARBA" id="ARBA00023157"/>
    </source>
</evidence>
<dbReference type="CDD" id="cd02248">
    <property type="entry name" value="Peptidase_C1A"/>
    <property type="match status" value="1"/>
</dbReference>
<dbReference type="Pfam" id="PF08246">
    <property type="entry name" value="Inhibitor_I29"/>
    <property type="match status" value="1"/>
</dbReference>
<dbReference type="OrthoDB" id="5961498at2759"/>
<evidence type="ECO:0000259" key="9">
    <source>
        <dbReference type="SMART" id="SM00848"/>
    </source>
</evidence>
<evidence type="ECO:0000313" key="10">
    <source>
        <dbReference type="Proteomes" id="UP000515163"/>
    </source>
</evidence>
<evidence type="ECO:0000256" key="5">
    <source>
        <dbReference type="ARBA" id="ARBA00023145"/>
    </source>
</evidence>
<dbReference type="PANTHER" id="PTHR12411">
    <property type="entry name" value="CYSTEINE PROTEASE FAMILY C1-RELATED"/>
    <property type="match status" value="1"/>
</dbReference>
<evidence type="ECO:0000256" key="2">
    <source>
        <dbReference type="ARBA" id="ARBA00022670"/>
    </source>
</evidence>
<dbReference type="InterPro" id="IPR039417">
    <property type="entry name" value="Peptidase_C1A_papain-like"/>
</dbReference>